<accession>A0A8G2BJU3</accession>
<organism evidence="11 12">
    <name type="scientific">Thalassobaculum litoreum DSM 18839</name>
    <dbReference type="NCBI Taxonomy" id="1123362"/>
    <lineage>
        <taxon>Bacteria</taxon>
        <taxon>Pseudomonadati</taxon>
        <taxon>Pseudomonadota</taxon>
        <taxon>Alphaproteobacteria</taxon>
        <taxon>Rhodospirillales</taxon>
        <taxon>Thalassobaculaceae</taxon>
        <taxon>Thalassobaculum</taxon>
    </lineage>
</organism>
<dbReference type="NCBIfam" id="TIGR01141">
    <property type="entry name" value="hisC"/>
    <property type="match status" value="1"/>
</dbReference>
<dbReference type="EMBL" id="FNBW01000010">
    <property type="protein sequence ID" value="SDG10769.1"/>
    <property type="molecule type" value="Genomic_DNA"/>
</dbReference>
<keyword evidence="6 9" id="KW-0808">Transferase</keyword>
<dbReference type="GO" id="GO:0030170">
    <property type="term" value="F:pyridoxal phosphate binding"/>
    <property type="evidence" value="ECO:0007669"/>
    <property type="project" value="InterPro"/>
</dbReference>
<feature type="domain" description="Aminotransferase class I/classII large" evidence="10">
    <location>
        <begin position="28"/>
        <end position="354"/>
    </location>
</feature>
<comment type="caution">
    <text evidence="11">The sequence shown here is derived from an EMBL/GenBank/DDBJ whole genome shotgun (WGS) entry which is preliminary data.</text>
</comment>
<dbReference type="RefSeq" id="WP_093152057.1">
    <property type="nucleotide sequence ID" value="NZ_FNBW01000010.1"/>
</dbReference>
<evidence type="ECO:0000256" key="9">
    <source>
        <dbReference type="HAMAP-Rule" id="MF_01023"/>
    </source>
</evidence>
<dbReference type="InterPro" id="IPR015422">
    <property type="entry name" value="PyrdxlP-dep_Trfase_small"/>
</dbReference>
<dbReference type="GO" id="GO:0000105">
    <property type="term" value="P:L-histidine biosynthetic process"/>
    <property type="evidence" value="ECO:0007669"/>
    <property type="project" value="UniProtKB-UniRule"/>
</dbReference>
<dbReference type="AlphaFoldDB" id="A0A8G2BJU3"/>
<evidence type="ECO:0000313" key="11">
    <source>
        <dbReference type="EMBL" id="SDG10769.1"/>
    </source>
</evidence>
<dbReference type="GO" id="GO:0004400">
    <property type="term" value="F:histidinol-phosphate transaminase activity"/>
    <property type="evidence" value="ECO:0007669"/>
    <property type="project" value="UniProtKB-UniRule"/>
</dbReference>
<feature type="modified residue" description="N6-(pyridoxal phosphate)lysine" evidence="9">
    <location>
        <position position="219"/>
    </location>
</feature>
<dbReference type="PANTHER" id="PTHR43643">
    <property type="entry name" value="HISTIDINOL-PHOSPHATE AMINOTRANSFERASE 2"/>
    <property type="match status" value="1"/>
</dbReference>
<reference evidence="11 12" key="1">
    <citation type="submission" date="2016-10" db="EMBL/GenBank/DDBJ databases">
        <authorList>
            <person name="Varghese N."/>
            <person name="Submissions S."/>
        </authorList>
    </citation>
    <scope>NUCLEOTIDE SEQUENCE [LARGE SCALE GENOMIC DNA]</scope>
    <source>
        <strain evidence="11 12">DSM 18839</strain>
    </source>
</reference>
<evidence type="ECO:0000256" key="3">
    <source>
        <dbReference type="ARBA" id="ARBA00007970"/>
    </source>
</evidence>
<proteinExistence type="inferred from homology"/>
<comment type="subunit">
    <text evidence="4 9">Homodimer.</text>
</comment>
<dbReference type="InterPro" id="IPR004839">
    <property type="entry name" value="Aminotransferase_I/II_large"/>
</dbReference>
<keyword evidence="9" id="KW-0028">Amino-acid biosynthesis</keyword>
<dbReference type="PANTHER" id="PTHR43643:SF3">
    <property type="entry name" value="HISTIDINOL-PHOSPHATE AMINOTRANSFERASE"/>
    <property type="match status" value="1"/>
</dbReference>
<evidence type="ECO:0000256" key="5">
    <source>
        <dbReference type="ARBA" id="ARBA00022576"/>
    </source>
</evidence>
<evidence type="ECO:0000256" key="1">
    <source>
        <dbReference type="ARBA" id="ARBA00001933"/>
    </source>
</evidence>
<gene>
    <name evidence="9" type="primary">hisC</name>
    <name evidence="11" type="ORF">SAMN05660686_03396</name>
</gene>
<comment type="pathway">
    <text evidence="2 9">Amino-acid biosynthesis; L-histidine biosynthesis; L-histidine from 5-phospho-alpha-D-ribose 1-diphosphate: step 7/9.</text>
</comment>
<keyword evidence="9" id="KW-0368">Histidine biosynthesis</keyword>
<evidence type="ECO:0000256" key="2">
    <source>
        <dbReference type="ARBA" id="ARBA00005011"/>
    </source>
</evidence>
<evidence type="ECO:0000313" key="12">
    <source>
        <dbReference type="Proteomes" id="UP000198615"/>
    </source>
</evidence>
<evidence type="ECO:0000256" key="7">
    <source>
        <dbReference type="ARBA" id="ARBA00022898"/>
    </source>
</evidence>
<evidence type="ECO:0000256" key="4">
    <source>
        <dbReference type="ARBA" id="ARBA00011738"/>
    </source>
</evidence>
<dbReference type="Gene3D" id="3.40.640.10">
    <property type="entry name" value="Type I PLP-dependent aspartate aminotransferase-like (Major domain)"/>
    <property type="match status" value="1"/>
</dbReference>
<dbReference type="InterPro" id="IPR015421">
    <property type="entry name" value="PyrdxlP-dep_Trfase_major"/>
</dbReference>
<name>A0A8G2BJU3_9PROT</name>
<dbReference type="InterPro" id="IPR005861">
    <property type="entry name" value="HisP_aminotrans"/>
</dbReference>
<dbReference type="InterPro" id="IPR015424">
    <property type="entry name" value="PyrdxlP-dep_Trfase"/>
</dbReference>
<evidence type="ECO:0000256" key="8">
    <source>
        <dbReference type="ARBA" id="ARBA00047481"/>
    </source>
</evidence>
<dbReference type="EC" id="2.6.1.9" evidence="9"/>
<keyword evidence="12" id="KW-1185">Reference proteome</keyword>
<dbReference type="HAMAP" id="MF_01023">
    <property type="entry name" value="HisC_aminotrans_2"/>
    <property type="match status" value="1"/>
</dbReference>
<dbReference type="Gene3D" id="3.90.1150.10">
    <property type="entry name" value="Aspartate Aminotransferase, domain 1"/>
    <property type="match status" value="1"/>
</dbReference>
<comment type="similarity">
    <text evidence="3 9">Belongs to the class-II pyridoxal-phosphate-dependent aminotransferase family. Histidinol-phosphate aminotransferase subfamily.</text>
</comment>
<dbReference type="SUPFAM" id="SSF53383">
    <property type="entry name" value="PLP-dependent transferases"/>
    <property type="match status" value="1"/>
</dbReference>
<protein>
    <recommendedName>
        <fullName evidence="9">Histidinol-phosphate aminotransferase</fullName>
        <ecNumber evidence="9">2.6.1.9</ecNumber>
    </recommendedName>
    <alternativeName>
        <fullName evidence="9">Imidazole acetol-phosphate transaminase</fullName>
    </alternativeName>
</protein>
<dbReference type="Pfam" id="PF00155">
    <property type="entry name" value="Aminotran_1_2"/>
    <property type="match status" value="1"/>
</dbReference>
<dbReference type="OrthoDB" id="9809616at2"/>
<dbReference type="CDD" id="cd00609">
    <property type="entry name" value="AAT_like"/>
    <property type="match status" value="1"/>
</dbReference>
<dbReference type="UniPathway" id="UPA00031">
    <property type="reaction ID" value="UER00012"/>
</dbReference>
<keyword evidence="7 9" id="KW-0663">Pyridoxal phosphate</keyword>
<comment type="cofactor">
    <cofactor evidence="1 9">
        <name>pyridoxal 5'-phosphate</name>
        <dbReference type="ChEBI" id="CHEBI:597326"/>
    </cofactor>
</comment>
<sequence>MPSVAPKSSISDLAAYKPTSYPKSLQRIIRLNLNEGALGPSPKAMEALAGIASKIHTYPAVAASGLAEAIGERHGIDPSRIILGCGSDELIQVLTQAYLEPGDEVIHTQYGFLLFPMATKIAGGVPVSAPDDGFTASVDAILARVTERTKIVFLANPNNPTGTHVPTEEVRRLRAELPSRVLLVLDAAYAEYVQRNDYTAGIELVEETDNTVMLRTFSKMYGMAGLRLGWAYCPADIAATLYAVKPPYGVNTPALVAGIAAVKDLEFQEKSVAHNGAWLPWLQDEFRKLGLEPYPSVTNFFITRFPTEAGRTAAEAREFLAKRGIMVRSMSDYGEHDFIRVSIGQEDENRALVQGLADFFNGVPA</sequence>
<dbReference type="Proteomes" id="UP000198615">
    <property type="component" value="Unassembled WGS sequence"/>
</dbReference>
<evidence type="ECO:0000259" key="10">
    <source>
        <dbReference type="Pfam" id="PF00155"/>
    </source>
</evidence>
<dbReference type="InterPro" id="IPR050106">
    <property type="entry name" value="HistidinolP_aminotransfase"/>
</dbReference>
<evidence type="ECO:0000256" key="6">
    <source>
        <dbReference type="ARBA" id="ARBA00022679"/>
    </source>
</evidence>
<comment type="catalytic activity">
    <reaction evidence="8 9">
        <text>L-histidinol phosphate + 2-oxoglutarate = 3-(imidazol-4-yl)-2-oxopropyl phosphate + L-glutamate</text>
        <dbReference type="Rhea" id="RHEA:23744"/>
        <dbReference type="ChEBI" id="CHEBI:16810"/>
        <dbReference type="ChEBI" id="CHEBI:29985"/>
        <dbReference type="ChEBI" id="CHEBI:57766"/>
        <dbReference type="ChEBI" id="CHEBI:57980"/>
        <dbReference type="EC" id="2.6.1.9"/>
    </reaction>
</comment>
<keyword evidence="5 9" id="KW-0032">Aminotransferase</keyword>